<comment type="subcellular location">
    <subcellularLocation>
        <location evidence="11">Cytoplasm</location>
    </subcellularLocation>
</comment>
<accession>A0A809R574</accession>
<dbReference type="PANTHER" id="PTHR21087">
    <property type="entry name" value="SHIKIMATE KINASE"/>
    <property type="match status" value="1"/>
</dbReference>
<feature type="binding site" evidence="11">
    <location>
        <position position="16"/>
    </location>
    <ligand>
        <name>Mg(2+)</name>
        <dbReference type="ChEBI" id="CHEBI:18420"/>
    </ligand>
</feature>
<evidence type="ECO:0000256" key="9">
    <source>
        <dbReference type="ARBA" id="ARBA00023141"/>
    </source>
</evidence>
<comment type="pathway">
    <text evidence="1 11">Metabolic intermediate biosynthesis; chorismate biosynthesis; chorismate from D-erythrose 4-phosphate and phosphoenolpyruvate: step 5/7.</text>
</comment>
<reference evidence="12" key="1">
    <citation type="journal article" name="DNA Res.">
        <title>The physiological potential of anammox bacteria as revealed by their core genome structure.</title>
        <authorList>
            <person name="Okubo T."/>
            <person name="Toyoda A."/>
            <person name="Fukuhara K."/>
            <person name="Uchiyama I."/>
            <person name="Harigaya Y."/>
            <person name="Kuroiwa M."/>
            <person name="Suzuki T."/>
            <person name="Murakami Y."/>
            <person name="Suwa Y."/>
            <person name="Takami H."/>
        </authorList>
    </citation>
    <scope>NUCLEOTIDE SEQUENCE</scope>
    <source>
        <strain evidence="12">317325-2</strain>
    </source>
</reference>
<keyword evidence="6 11" id="KW-0547">Nucleotide-binding</keyword>
<keyword evidence="7 11" id="KW-0418">Kinase</keyword>
<keyword evidence="5 11" id="KW-0808">Transferase</keyword>
<dbReference type="GO" id="GO:0005524">
    <property type="term" value="F:ATP binding"/>
    <property type="evidence" value="ECO:0007669"/>
    <property type="project" value="UniProtKB-UniRule"/>
</dbReference>
<comment type="subunit">
    <text evidence="11">Monomer.</text>
</comment>
<comment type="caution">
    <text evidence="11">Lacks conserved residue(s) required for the propagation of feature annotation.</text>
</comment>
<dbReference type="Gene3D" id="3.40.50.300">
    <property type="entry name" value="P-loop containing nucleotide triphosphate hydrolases"/>
    <property type="match status" value="1"/>
</dbReference>
<dbReference type="PROSITE" id="PS01128">
    <property type="entry name" value="SHIKIMATE_KINASE"/>
    <property type="match status" value="1"/>
</dbReference>
<feature type="binding site" evidence="11">
    <location>
        <position position="34"/>
    </location>
    <ligand>
        <name>substrate</name>
    </ligand>
</feature>
<evidence type="ECO:0000256" key="11">
    <source>
        <dbReference type="HAMAP-Rule" id="MF_00109"/>
    </source>
</evidence>
<keyword evidence="9 11" id="KW-0057">Aromatic amino acid biosynthesis</keyword>
<evidence type="ECO:0000313" key="12">
    <source>
        <dbReference type="EMBL" id="BBO22669.1"/>
    </source>
</evidence>
<dbReference type="GO" id="GO:0000287">
    <property type="term" value="F:magnesium ion binding"/>
    <property type="evidence" value="ECO:0007669"/>
    <property type="project" value="UniProtKB-UniRule"/>
</dbReference>
<evidence type="ECO:0000256" key="5">
    <source>
        <dbReference type="ARBA" id="ARBA00022679"/>
    </source>
</evidence>
<feature type="binding site" evidence="11">
    <location>
        <begin position="12"/>
        <end position="17"/>
    </location>
    <ligand>
        <name>ATP</name>
        <dbReference type="ChEBI" id="CHEBI:30616"/>
    </ligand>
</feature>
<evidence type="ECO:0000256" key="1">
    <source>
        <dbReference type="ARBA" id="ARBA00004842"/>
    </source>
</evidence>
<dbReference type="Proteomes" id="UP000662873">
    <property type="component" value="Chromosome"/>
</dbReference>
<dbReference type="CDD" id="cd00464">
    <property type="entry name" value="SK"/>
    <property type="match status" value="1"/>
</dbReference>
<protein>
    <recommendedName>
        <fullName evidence="3 11">Shikimate kinase</fullName>
        <shortName evidence="11">SK</shortName>
        <ecNumber evidence="3 11">2.7.1.71</ecNumber>
    </recommendedName>
</protein>
<comment type="function">
    <text evidence="11">Catalyzes the specific phosphorylation of the 3-hydroxyl group of shikimic acid using ATP as a cosubstrate.</text>
</comment>
<dbReference type="KEGG" id="npy:NPRO_02640"/>
<dbReference type="GO" id="GO:0009423">
    <property type="term" value="P:chorismate biosynthetic process"/>
    <property type="evidence" value="ECO:0007669"/>
    <property type="project" value="UniProtKB-UniRule"/>
</dbReference>
<feature type="binding site" evidence="11">
    <location>
        <position position="79"/>
    </location>
    <ligand>
        <name>substrate</name>
    </ligand>
</feature>
<dbReference type="PANTHER" id="PTHR21087:SF16">
    <property type="entry name" value="SHIKIMATE KINASE 1, CHLOROPLASTIC"/>
    <property type="match status" value="1"/>
</dbReference>
<keyword evidence="8 11" id="KW-0067">ATP-binding</keyword>
<dbReference type="Pfam" id="PF01202">
    <property type="entry name" value="SKI"/>
    <property type="match status" value="1"/>
</dbReference>
<evidence type="ECO:0000256" key="8">
    <source>
        <dbReference type="ARBA" id="ARBA00022840"/>
    </source>
</evidence>
<evidence type="ECO:0000256" key="3">
    <source>
        <dbReference type="ARBA" id="ARBA00012154"/>
    </source>
</evidence>
<keyword evidence="4 11" id="KW-0028">Amino-acid biosynthesis</keyword>
<dbReference type="GO" id="GO:0004765">
    <property type="term" value="F:shikimate kinase activity"/>
    <property type="evidence" value="ECO:0007669"/>
    <property type="project" value="UniProtKB-UniRule"/>
</dbReference>
<comment type="similarity">
    <text evidence="2 11">Belongs to the shikimate kinase family.</text>
</comment>
<dbReference type="GO" id="GO:0005829">
    <property type="term" value="C:cytosol"/>
    <property type="evidence" value="ECO:0007669"/>
    <property type="project" value="TreeGrafter"/>
</dbReference>
<proteinExistence type="inferred from homology"/>
<comment type="catalytic activity">
    <reaction evidence="10 11">
        <text>shikimate + ATP = 3-phosphoshikimate + ADP + H(+)</text>
        <dbReference type="Rhea" id="RHEA:13121"/>
        <dbReference type="ChEBI" id="CHEBI:15378"/>
        <dbReference type="ChEBI" id="CHEBI:30616"/>
        <dbReference type="ChEBI" id="CHEBI:36208"/>
        <dbReference type="ChEBI" id="CHEBI:145989"/>
        <dbReference type="ChEBI" id="CHEBI:456216"/>
        <dbReference type="EC" id="2.7.1.71"/>
    </reaction>
</comment>
<dbReference type="AlphaFoldDB" id="A0A809R574"/>
<dbReference type="InterPro" id="IPR023000">
    <property type="entry name" value="Shikimate_kinase_CS"/>
</dbReference>
<dbReference type="InterPro" id="IPR027417">
    <property type="entry name" value="P-loop_NTPase"/>
</dbReference>
<organism evidence="12 13">
    <name type="scientific">Candidatus Nitrosymbiomonas proteolyticus</name>
    <dbReference type="NCBI Taxonomy" id="2608984"/>
    <lineage>
        <taxon>Bacteria</taxon>
        <taxon>Bacillati</taxon>
        <taxon>Armatimonadota</taxon>
        <taxon>Armatimonadota incertae sedis</taxon>
        <taxon>Candidatus Nitrosymbiomonas</taxon>
    </lineage>
</organism>
<keyword evidence="11" id="KW-0479">Metal-binding</keyword>
<dbReference type="GO" id="GO:0009073">
    <property type="term" value="P:aromatic amino acid family biosynthetic process"/>
    <property type="evidence" value="ECO:0007669"/>
    <property type="project" value="UniProtKB-KW"/>
</dbReference>
<dbReference type="InterPro" id="IPR000623">
    <property type="entry name" value="Shikimate_kinase/TSH1"/>
</dbReference>
<evidence type="ECO:0000256" key="10">
    <source>
        <dbReference type="ARBA" id="ARBA00048567"/>
    </source>
</evidence>
<dbReference type="SUPFAM" id="SSF52540">
    <property type="entry name" value="P-loop containing nucleoside triphosphate hydrolases"/>
    <property type="match status" value="1"/>
</dbReference>
<comment type="cofactor">
    <cofactor evidence="11">
        <name>Mg(2+)</name>
        <dbReference type="ChEBI" id="CHEBI:18420"/>
    </cofactor>
    <text evidence="11">Binds 1 Mg(2+) ion per subunit.</text>
</comment>
<dbReference type="PRINTS" id="PR01100">
    <property type="entry name" value="SHIKIMTKNASE"/>
</dbReference>
<keyword evidence="11" id="KW-0460">Magnesium</keyword>
<evidence type="ECO:0000256" key="4">
    <source>
        <dbReference type="ARBA" id="ARBA00022605"/>
    </source>
</evidence>
<dbReference type="EC" id="2.7.1.71" evidence="3 11"/>
<feature type="binding site" evidence="11">
    <location>
        <position position="58"/>
    </location>
    <ligand>
        <name>substrate</name>
    </ligand>
</feature>
<feature type="binding site" evidence="11">
    <location>
        <position position="118"/>
    </location>
    <ligand>
        <name>ATP</name>
        <dbReference type="ChEBI" id="CHEBI:30616"/>
    </ligand>
</feature>
<evidence type="ECO:0000256" key="6">
    <source>
        <dbReference type="ARBA" id="ARBA00022741"/>
    </source>
</evidence>
<name>A0A809R574_9BACT</name>
<dbReference type="HAMAP" id="MF_00109">
    <property type="entry name" value="Shikimate_kinase"/>
    <property type="match status" value="1"/>
</dbReference>
<dbReference type="EMBL" id="AP021858">
    <property type="protein sequence ID" value="BBO22669.1"/>
    <property type="molecule type" value="Genomic_DNA"/>
</dbReference>
<keyword evidence="11" id="KW-0963">Cytoplasm</keyword>
<gene>
    <name evidence="11" type="primary">aroK</name>
    <name evidence="12" type="ORF">NPRO_02640</name>
</gene>
<dbReference type="GO" id="GO:0008652">
    <property type="term" value="P:amino acid biosynthetic process"/>
    <property type="evidence" value="ECO:0007669"/>
    <property type="project" value="UniProtKB-KW"/>
</dbReference>
<dbReference type="UniPathway" id="UPA00053">
    <property type="reaction ID" value="UER00088"/>
</dbReference>
<evidence type="ECO:0000313" key="13">
    <source>
        <dbReference type="Proteomes" id="UP000662873"/>
    </source>
</evidence>
<evidence type="ECO:0000256" key="2">
    <source>
        <dbReference type="ARBA" id="ARBA00006997"/>
    </source>
</evidence>
<dbReference type="InterPro" id="IPR031322">
    <property type="entry name" value="Shikimate/glucono_kinase"/>
</dbReference>
<evidence type="ECO:0000256" key="7">
    <source>
        <dbReference type="ARBA" id="ARBA00022777"/>
    </source>
</evidence>
<feature type="binding site" evidence="11">
    <location>
        <position position="137"/>
    </location>
    <ligand>
        <name>substrate</name>
    </ligand>
</feature>
<sequence>MDRCWILLGMMGSGKTTVGQLLARKADRLFWDTDSLLQAKLGRPVSQLFHVYGEEAFRSHETALLASLEPAAAVLSTGGGIVVRPENWQHLRRLGHTVYVRVAPEVLKSRLKRSKRRRPLLWREDWQDRIDEILAERRELYEQADETVDIGNEGHDEVVEALHRAFLSLAGRAD</sequence>